<dbReference type="InterPro" id="IPR025403">
    <property type="entry name" value="TgpA-like_C"/>
</dbReference>
<proteinExistence type="predicted"/>
<evidence type="ECO:0000256" key="1">
    <source>
        <dbReference type="SAM" id="Phobius"/>
    </source>
</evidence>
<feature type="transmembrane region" description="Helical" evidence="1">
    <location>
        <begin position="57"/>
        <end position="82"/>
    </location>
</feature>
<protein>
    <submittedName>
        <fullName evidence="3">DUF4129 domain-containing protein</fullName>
    </submittedName>
</protein>
<gene>
    <name evidence="3" type="ORF">WDU96_12705</name>
</gene>
<keyword evidence="4" id="KW-1185">Reference proteome</keyword>
<sequence>MDAPPLIPDEETARRWAEEELSNPIYDIAEPTLFDRVAQAVGEFIANLFSPQLPGEFGPIAAVVAAIVVVVLIAAAFAIWGAPRAIRRARRNPPALFGESDARSAAQLRRDAHAKATSAEWDEAIVLRFRAIARGCIERGVVNTPPGATVHTFARAAAPVFPASADALETAATAFDDVRYLRRRGTAELYRQIVATDDALAAARPAIADGALA</sequence>
<evidence type="ECO:0000313" key="3">
    <source>
        <dbReference type="EMBL" id="MEJ1156461.1"/>
    </source>
</evidence>
<keyword evidence="1" id="KW-0812">Transmembrane</keyword>
<dbReference type="Pfam" id="PF13559">
    <property type="entry name" value="DUF4129"/>
    <property type="match status" value="1"/>
</dbReference>
<keyword evidence="1" id="KW-1133">Transmembrane helix</keyword>
<reference evidence="3 4" key="1">
    <citation type="submission" date="2024-02" db="EMBL/GenBank/DDBJ databases">
        <authorList>
            <person name="Saticioglu I.B."/>
        </authorList>
    </citation>
    <scope>NUCLEOTIDE SEQUENCE [LARGE SCALE GENOMIC DNA]</scope>
    <source>
        <strain evidence="3 4">Mu-86</strain>
    </source>
</reference>
<keyword evidence="1" id="KW-0472">Membrane</keyword>
<comment type="caution">
    <text evidence="3">The sequence shown here is derived from an EMBL/GenBank/DDBJ whole genome shotgun (WGS) entry which is preliminary data.</text>
</comment>
<dbReference type="Proteomes" id="UP001368654">
    <property type="component" value="Unassembled WGS sequence"/>
</dbReference>
<feature type="domain" description="Protein-glutamine gamma-glutamyltransferase-like C-terminal" evidence="2">
    <location>
        <begin position="128"/>
        <end position="197"/>
    </location>
</feature>
<organism evidence="3 4">
    <name type="scientific">Microbacterium marmarense</name>
    <dbReference type="NCBI Taxonomy" id="3122051"/>
    <lineage>
        <taxon>Bacteria</taxon>
        <taxon>Bacillati</taxon>
        <taxon>Actinomycetota</taxon>
        <taxon>Actinomycetes</taxon>
        <taxon>Micrococcales</taxon>
        <taxon>Microbacteriaceae</taxon>
        <taxon>Microbacterium</taxon>
    </lineage>
</organism>
<evidence type="ECO:0000313" key="4">
    <source>
        <dbReference type="Proteomes" id="UP001368654"/>
    </source>
</evidence>
<dbReference type="RefSeq" id="WP_337338889.1">
    <property type="nucleotide sequence ID" value="NZ_JBBDGL010000004.1"/>
</dbReference>
<name>A0ABU8LXR6_9MICO</name>
<dbReference type="EMBL" id="JBBDGL010000004">
    <property type="protein sequence ID" value="MEJ1156461.1"/>
    <property type="molecule type" value="Genomic_DNA"/>
</dbReference>
<evidence type="ECO:0000259" key="2">
    <source>
        <dbReference type="Pfam" id="PF13559"/>
    </source>
</evidence>
<accession>A0ABU8LXR6</accession>